<name>A0A285EJ54_9ACTN</name>
<evidence type="ECO:0000313" key="4">
    <source>
        <dbReference type="Proteomes" id="UP000219514"/>
    </source>
</evidence>
<dbReference type="PANTHER" id="PTHR46268">
    <property type="entry name" value="STRESS RESPONSE PROTEIN NHAX"/>
    <property type="match status" value="1"/>
</dbReference>
<dbReference type="PRINTS" id="PR01438">
    <property type="entry name" value="UNVRSLSTRESS"/>
</dbReference>
<dbReference type="InterPro" id="IPR006015">
    <property type="entry name" value="Universal_stress_UspA"/>
</dbReference>
<comment type="similarity">
    <text evidence="1">Belongs to the universal stress protein A family.</text>
</comment>
<sequence length="297" mass="30212">MTAAGVPPVVAGVDGSAGAARAVAFAVEEARLREAPLLLVSALSWPTTDFPVPPLSDVDVPGVLQTNAETVLRAAAEGAEAALGAGRVRWQVDERDPVDALRAAGTGAQLVVVGARGAGGVAGLLLGSTATALALDAPCPVVVLPDDTAALVTGRRSVVAGVEGRPGDEAVLAFAFAEAAARGTDLVAVHAWRDVALEPSLQSLGPLVDWVGVAADEQRLLAEALAGWRDRHPDVEVREVVVRERTAAAVVAAGLTAHLVVVGHRRRRLARLGSTTHAVLHRAGCPVAVVPLTGGAR</sequence>
<keyword evidence="4" id="KW-1185">Reference proteome</keyword>
<dbReference type="AlphaFoldDB" id="A0A285EJ54"/>
<feature type="domain" description="UspA" evidence="2">
    <location>
        <begin position="156"/>
        <end position="291"/>
    </location>
</feature>
<evidence type="ECO:0000259" key="2">
    <source>
        <dbReference type="Pfam" id="PF00582"/>
    </source>
</evidence>
<dbReference type="EMBL" id="OBDO01000014">
    <property type="protein sequence ID" value="SNX99050.1"/>
    <property type="molecule type" value="Genomic_DNA"/>
</dbReference>
<dbReference type="Proteomes" id="UP000219514">
    <property type="component" value="Unassembled WGS sequence"/>
</dbReference>
<proteinExistence type="inferred from homology"/>
<protein>
    <submittedName>
        <fullName evidence="3">Nucleotide-binding universal stress protein, UspA family</fullName>
    </submittedName>
</protein>
<dbReference type="InterPro" id="IPR014729">
    <property type="entry name" value="Rossmann-like_a/b/a_fold"/>
</dbReference>
<reference evidence="3 4" key="1">
    <citation type="submission" date="2017-09" db="EMBL/GenBank/DDBJ databases">
        <authorList>
            <person name="Ehlers B."/>
            <person name="Leendertz F.H."/>
        </authorList>
    </citation>
    <scope>NUCLEOTIDE SEQUENCE [LARGE SCALE GENOMIC DNA]</scope>
    <source>
        <strain evidence="3 4">DSM 46844</strain>
    </source>
</reference>
<dbReference type="RefSeq" id="WP_097208964.1">
    <property type="nucleotide sequence ID" value="NZ_JACHXB010000002.1"/>
</dbReference>
<dbReference type="PANTHER" id="PTHR46268:SF6">
    <property type="entry name" value="UNIVERSAL STRESS PROTEIN UP12"/>
    <property type="match status" value="1"/>
</dbReference>
<dbReference type="Pfam" id="PF00582">
    <property type="entry name" value="Usp"/>
    <property type="match status" value="2"/>
</dbReference>
<dbReference type="SUPFAM" id="SSF52402">
    <property type="entry name" value="Adenine nucleotide alpha hydrolases-like"/>
    <property type="match status" value="2"/>
</dbReference>
<dbReference type="OrthoDB" id="3404132at2"/>
<feature type="domain" description="UspA" evidence="2">
    <location>
        <begin position="9"/>
        <end position="145"/>
    </location>
</feature>
<gene>
    <name evidence="3" type="ORF">SAMN06893097_11410</name>
</gene>
<dbReference type="InterPro" id="IPR006016">
    <property type="entry name" value="UspA"/>
</dbReference>
<organism evidence="3 4">
    <name type="scientific">Geodermatophilus sabuli</name>
    <dbReference type="NCBI Taxonomy" id="1564158"/>
    <lineage>
        <taxon>Bacteria</taxon>
        <taxon>Bacillati</taxon>
        <taxon>Actinomycetota</taxon>
        <taxon>Actinomycetes</taxon>
        <taxon>Geodermatophilales</taxon>
        <taxon>Geodermatophilaceae</taxon>
        <taxon>Geodermatophilus</taxon>
    </lineage>
</organism>
<evidence type="ECO:0000313" key="3">
    <source>
        <dbReference type="EMBL" id="SNX99050.1"/>
    </source>
</evidence>
<accession>A0A285EJ54</accession>
<evidence type="ECO:0000256" key="1">
    <source>
        <dbReference type="ARBA" id="ARBA00008791"/>
    </source>
</evidence>
<dbReference type="Gene3D" id="3.40.50.620">
    <property type="entry name" value="HUPs"/>
    <property type="match status" value="2"/>
</dbReference>